<dbReference type="EMBL" id="BANR01000024">
    <property type="protein sequence ID" value="GAC50464.1"/>
    <property type="molecule type" value="Genomic_DNA"/>
</dbReference>
<evidence type="ECO:0000313" key="2">
    <source>
        <dbReference type="Proteomes" id="UP000010988"/>
    </source>
</evidence>
<name>L7KPE2_9ACTN</name>
<gene>
    <name evidence="1" type="ORF">GOACH_24_00850</name>
</gene>
<accession>L7KPE2</accession>
<keyword evidence="2" id="KW-1185">Reference proteome</keyword>
<organism evidence="1 2">
    <name type="scientific">Gordonia aichiensis NBRC 108223</name>
    <dbReference type="NCBI Taxonomy" id="1220583"/>
    <lineage>
        <taxon>Bacteria</taxon>
        <taxon>Bacillati</taxon>
        <taxon>Actinomycetota</taxon>
        <taxon>Actinomycetes</taxon>
        <taxon>Mycobacteriales</taxon>
        <taxon>Gordoniaceae</taxon>
        <taxon>Gordonia</taxon>
    </lineage>
</organism>
<evidence type="ECO:0000313" key="1">
    <source>
        <dbReference type="EMBL" id="GAC50464.1"/>
    </source>
</evidence>
<dbReference type="AlphaFoldDB" id="L7KPE2"/>
<protein>
    <submittedName>
        <fullName evidence="1">Uncharacterized protein</fullName>
    </submittedName>
</protein>
<proteinExistence type="predicted"/>
<dbReference type="Proteomes" id="UP000010988">
    <property type="component" value="Unassembled WGS sequence"/>
</dbReference>
<reference evidence="1 2" key="1">
    <citation type="submission" date="2012-12" db="EMBL/GenBank/DDBJ databases">
        <title>Whole genome shotgun sequence of Gordonia aichiensis NBRC 108223.</title>
        <authorList>
            <person name="Isaki-Nakamura S."/>
            <person name="Hosoyama A."/>
            <person name="Tsuchikane K."/>
            <person name="Ando Y."/>
            <person name="Baba S."/>
            <person name="Ohji S."/>
            <person name="Hamada M."/>
            <person name="Tamura T."/>
            <person name="Yamazoe A."/>
            <person name="Yamazaki S."/>
            <person name="Fujita N."/>
        </authorList>
    </citation>
    <scope>NUCLEOTIDE SEQUENCE [LARGE SCALE GENOMIC DNA]</scope>
    <source>
        <strain evidence="1 2">NBRC 108223</strain>
    </source>
</reference>
<feature type="non-terminal residue" evidence="1">
    <location>
        <position position="69"/>
    </location>
</feature>
<sequence>MGCAVAGSADARVAEALTRLAEVVDELAGLDVSQLSDAGVVEAAQVAERLARRTAAAVTDRLVVEASDR</sequence>
<comment type="caution">
    <text evidence="1">The sequence shown here is derived from an EMBL/GenBank/DDBJ whole genome shotgun (WGS) entry which is preliminary data.</text>
</comment>